<dbReference type="InterPro" id="IPR011990">
    <property type="entry name" value="TPR-like_helical_dom_sf"/>
</dbReference>
<evidence type="ECO:0000256" key="3">
    <source>
        <dbReference type="PROSITE-ProRule" id="PRU00339"/>
    </source>
</evidence>
<dbReference type="STRING" id="376427.SAMN04487954_11371"/>
<dbReference type="EMBL" id="FNES01000013">
    <property type="protein sequence ID" value="SDK23311.1"/>
    <property type="molecule type" value="Genomic_DNA"/>
</dbReference>
<feature type="repeat" description="TPR" evidence="3">
    <location>
        <begin position="78"/>
        <end position="111"/>
    </location>
</feature>
<keyword evidence="1" id="KW-0677">Repeat</keyword>
<dbReference type="PROSITE" id="PS51257">
    <property type="entry name" value="PROKAR_LIPOPROTEIN"/>
    <property type="match status" value="1"/>
</dbReference>
<dbReference type="InterPro" id="IPR011717">
    <property type="entry name" value="TPR-4"/>
</dbReference>
<dbReference type="PANTHER" id="PTHR45586">
    <property type="entry name" value="TPR REPEAT-CONTAINING PROTEIN PA4667"/>
    <property type="match status" value="1"/>
</dbReference>
<dbReference type="Pfam" id="PF14559">
    <property type="entry name" value="TPR_19"/>
    <property type="match status" value="2"/>
</dbReference>
<accession>A0A1G9A7T5</accession>
<proteinExistence type="predicted"/>
<reference evidence="4 5" key="1">
    <citation type="submission" date="2016-10" db="EMBL/GenBank/DDBJ databases">
        <authorList>
            <person name="de Groot N.N."/>
        </authorList>
    </citation>
    <scope>NUCLEOTIDE SEQUENCE [LARGE SCALE GENOMIC DNA]</scope>
    <source>
        <strain evidence="4 5">CGMCC 1.6133</strain>
    </source>
</reference>
<dbReference type="Gene3D" id="1.25.40.10">
    <property type="entry name" value="Tetratricopeptide repeat domain"/>
    <property type="match status" value="1"/>
</dbReference>
<gene>
    <name evidence="4" type="ORF">SAMN04487954_11371</name>
</gene>
<dbReference type="AlphaFoldDB" id="A0A1G9A7T5"/>
<dbReference type="Pfam" id="PF07721">
    <property type="entry name" value="TPR_4"/>
    <property type="match status" value="1"/>
</dbReference>
<keyword evidence="2 3" id="KW-0802">TPR repeat</keyword>
<evidence type="ECO:0000256" key="2">
    <source>
        <dbReference type="ARBA" id="ARBA00022803"/>
    </source>
</evidence>
<dbReference type="InterPro" id="IPR051012">
    <property type="entry name" value="CellSynth/LPSAsmb/PSIAsmb"/>
</dbReference>
<feature type="repeat" description="TPR" evidence="3">
    <location>
        <begin position="44"/>
        <end position="77"/>
    </location>
</feature>
<dbReference type="SUPFAM" id="SSF48452">
    <property type="entry name" value="TPR-like"/>
    <property type="match status" value="1"/>
</dbReference>
<dbReference type="PROSITE" id="PS50293">
    <property type="entry name" value="TPR_REGION"/>
    <property type="match status" value="1"/>
</dbReference>
<dbReference type="NCBIfam" id="TIGR02521">
    <property type="entry name" value="type_IV_pilW"/>
    <property type="match status" value="1"/>
</dbReference>
<dbReference type="RefSeq" id="WP_089687460.1">
    <property type="nucleotide sequence ID" value="NZ_FNES01000013.1"/>
</dbReference>
<dbReference type="OrthoDB" id="129043at2"/>
<evidence type="ECO:0000313" key="5">
    <source>
        <dbReference type="Proteomes" id="UP000198525"/>
    </source>
</evidence>
<sequence length="242" mass="26460">MTRHPWLLPRRSPLSLAAVLAGSLWLGGCAGMTERTDDAGGGAAEAYTRLGVAYLERNNLPRAMSALDRALEHDPSSPEALQAMAVAYQRQGEDDLAEEAFRRALSSDPDFTQARNNYAAFLYDLGRTEEACEQLEHATRDTQYARRAQLFANLGRCRRDQGEIDAARTSLERAVSLDPRYASAYLRLADLALAEGELAQAQRQLERYMSLAGETAEARALANEIATARSGDAALRSDPDAP</sequence>
<dbReference type="Proteomes" id="UP000198525">
    <property type="component" value="Unassembled WGS sequence"/>
</dbReference>
<evidence type="ECO:0000256" key="1">
    <source>
        <dbReference type="ARBA" id="ARBA00022737"/>
    </source>
</evidence>
<name>A0A1G9A7T5_9GAMM</name>
<dbReference type="InterPro" id="IPR019734">
    <property type="entry name" value="TPR_rpt"/>
</dbReference>
<organism evidence="4 5">
    <name type="scientific">Billgrantia gudaonensis</name>
    <dbReference type="NCBI Taxonomy" id="376427"/>
    <lineage>
        <taxon>Bacteria</taxon>
        <taxon>Pseudomonadati</taxon>
        <taxon>Pseudomonadota</taxon>
        <taxon>Gammaproteobacteria</taxon>
        <taxon>Oceanospirillales</taxon>
        <taxon>Halomonadaceae</taxon>
        <taxon>Billgrantia</taxon>
    </lineage>
</organism>
<dbReference type="InterPro" id="IPR013360">
    <property type="entry name" value="Pilus_4_PilW"/>
</dbReference>
<feature type="repeat" description="TPR" evidence="3">
    <location>
        <begin position="148"/>
        <end position="181"/>
    </location>
</feature>
<dbReference type="SMART" id="SM00028">
    <property type="entry name" value="TPR"/>
    <property type="match status" value="4"/>
</dbReference>
<evidence type="ECO:0000313" key="4">
    <source>
        <dbReference type="EMBL" id="SDK23311.1"/>
    </source>
</evidence>
<keyword evidence="5" id="KW-1185">Reference proteome</keyword>
<dbReference type="PROSITE" id="PS50005">
    <property type="entry name" value="TPR"/>
    <property type="match status" value="3"/>
</dbReference>
<dbReference type="PANTHER" id="PTHR45586:SF1">
    <property type="entry name" value="LIPOPOLYSACCHARIDE ASSEMBLY PROTEIN B"/>
    <property type="match status" value="1"/>
</dbReference>
<protein>
    <submittedName>
        <fullName evidence="4">Type IV pilus assembly protein PilF</fullName>
    </submittedName>
</protein>